<organism evidence="3 4">
    <name type="scientific">Pragia fontium DSM 5563 = ATCC 49100</name>
    <dbReference type="NCBI Taxonomy" id="1122977"/>
    <lineage>
        <taxon>Bacteria</taxon>
        <taxon>Pseudomonadati</taxon>
        <taxon>Pseudomonadota</taxon>
        <taxon>Gammaproteobacteria</taxon>
        <taxon>Enterobacterales</taxon>
        <taxon>Budviciaceae</taxon>
        <taxon>Pragia</taxon>
    </lineage>
</organism>
<dbReference type="InterPro" id="IPR055847">
    <property type="entry name" value="DUF7424"/>
</dbReference>
<dbReference type="RefSeq" id="WP_074822721.1">
    <property type="nucleotide sequence ID" value="NZ_FOLW01000005.1"/>
</dbReference>
<keyword evidence="1" id="KW-0732">Signal</keyword>
<sequence>MKKILLVVPMILALSACKIDMASKMNFSDLTSETPKEVSGMITVEVPACNDYRDSRKESKSLTEAKTKIPGVFAGAKFKECYTSNMKSLAVFDTVFHAGKVVDGNITQDVLFYGNENIGLGIAISESFKNKIKKSMDRLSLGVTKLNILVEVKNDSASDLKLIFLSSYVNFGDKKYTPIIYSDLAVKKDSTFTVKLSDTSVDHLIENRATILAIRSQ</sequence>
<comment type="caution">
    <text evidence="3">The sequence shown here is derived from an EMBL/GenBank/DDBJ whole genome shotgun (WGS) entry which is preliminary data.</text>
</comment>
<evidence type="ECO:0000256" key="1">
    <source>
        <dbReference type="SAM" id="SignalP"/>
    </source>
</evidence>
<evidence type="ECO:0000313" key="3">
    <source>
        <dbReference type="EMBL" id="SFC90536.1"/>
    </source>
</evidence>
<gene>
    <name evidence="3" type="ORF">SAMN02745723_105173</name>
</gene>
<protein>
    <recommendedName>
        <fullName evidence="2">DUF7424 domain-containing protein</fullName>
    </recommendedName>
</protein>
<name>A0AAJ5BHD3_9GAMM</name>
<proteinExistence type="predicted"/>
<dbReference type="AlphaFoldDB" id="A0AAJ5BHD3"/>
<feature type="domain" description="DUF7424" evidence="2">
    <location>
        <begin position="23"/>
        <end position="214"/>
    </location>
</feature>
<dbReference type="Proteomes" id="UP000226420">
    <property type="component" value="Unassembled WGS sequence"/>
</dbReference>
<feature type="signal peptide" evidence="1">
    <location>
        <begin position="1"/>
        <end position="18"/>
    </location>
</feature>
<accession>A0AAJ5BHD3</accession>
<evidence type="ECO:0000259" key="2">
    <source>
        <dbReference type="Pfam" id="PF24199"/>
    </source>
</evidence>
<dbReference type="EMBL" id="FOLW01000005">
    <property type="protein sequence ID" value="SFC90536.1"/>
    <property type="molecule type" value="Genomic_DNA"/>
</dbReference>
<evidence type="ECO:0000313" key="4">
    <source>
        <dbReference type="Proteomes" id="UP000226420"/>
    </source>
</evidence>
<dbReference type="Pfam" id="PF24199">
    <property type="entry name" value="DUF7424"/>
    <property type="match status" value="1"/>
</dbReference>
<feature type="chain" id="PRO_5042617232" description="DUF7424 domain-containing protein" evidence="1">
    <location>
        <begin position="19"/>
        <end position="217"/>
    </location>
</feature>
<reference evidence="3 4" key="1">
    <citation type="submission" date="2016-10" db="EMBL/GenBank/DDBJ databases">
        <authorList>
            <person name="Varghese N."/>
            <person name="Submissions S."/>
        </authorList>
    </citation>
    <scope>NUCLEOTIDE SEQUENCE [LARGE SCALE GENOMIC DNA]</scope>
    <source>
        <strain evidence="3 4">DSM 5563</strain>
    </source>
</reference>
<dbReference type="PROSITE" id="PS51257">
    <property type="entry name" value="PROKAR_LIPOPROTEIN"/>
    <property type="match status" value="1"/>
</dbReference>